<name>A0A1B6CHJ7_9HEMI</name>
<dbReference type="GO" id="GO:0032981">
    <property type="term" value="P:mitochondrial respiratory chain complex I assembly"/>
    <property type="evidence" value="ECO:0007669"/>
    <property type="project" value="TreeGrafter"/>
</dbReference>
<evidence type="ECO:0000256" key="6">
    <source>
        <dbReference type="SAM" id="Phobius"/>
    </source>
</evidence>
<keyword evidence="4" id="KW-0496">Mitochondrion</keyword>
<dbReference type="InterPro" id="IPR009801">
    <property type="entry name" value="TMEM126"/>
</dbReference>
<evidence type="ECO:0008006" key="8">
    <source>
        <dbReference type="Google" id="ProtNLM"/>
    </source>
</evidence>
<evidence type="ECO:0000313" key="7">
    <source>
        <dbReference type="EMBL" id="JAS12860.1"/>
    </source>
</evidence>
<keyword evidence="3 6" id="KW-1133">Transmembrane helix</keyword>
<sequence>MAYIGAAVLIEKASLDKIPPNVVRVSREEALQMQLETIYNWKPQIDIWPLRYGPMVLSALAGISTITIMNRCRNIVKLKTYGRFSMFLPTVFFPSLFCPLLHNQYVMPRILLNEDCPVCTQTRAMILQCVSSVFYPLILSPIGSFYYAMVGGSYNVPPLERKYLPELLKLWWTMVYKLRTNIKTLLGINAIIVSGLTYLEAKSFYNIQEKIYQDDKRFQEKLDLSYD</sequence>
<gene>
    <name evidence="7" type="ORF">g.4279</name>
</gene>
<protein>
    <recommendedName>
        <fullName evidence="8">Transmembrane protein 126A</fullName>
    </recommendedName>
</protein>
<comment type="subcellular location">
    <subcellularLocation>
        <location evidence="1">Mitochondrion membrane</location>
        <topology evidence="1">Multi-pass membrane protein</topology>
    </subcellularLocation>
</comment>
<dbReference type="PANTHER" id="PTHR16296:SF2">
    <property type="entry name" value="TRANSMEMBRANE PROTEIN 126A"/>
    <property type="match status" value="1"/>
</dbReference>
<dbReference type="PANTHER" id="PTHR16296">
    <property type="entry name" value="UNCHARACTERIZED HYPOTHALAMUS PROTEIN HT007"/>
    <property type="match status" value="1"/>
</dbReference>
<evidence type="ECO:0000256" key="1">
    <source>
        <dbReference type="ARBA" id="ARBA00004225"/>
    </source>
</evidence>
<feature type="transmembrane region" description="Helical" evidence="6">
    <location>
        <begin position="133"/>
        <end position="154"/>
    </location>
</feature>
<dbReference type="EMBL" id="GEDC01024438">
    <property type="protein sequence ID" value="JAS12860.1"/>
    <property type="molecule type" value="Transcribed_RNA"/>
</dbReference>
<evidence type="ECO:0000256" key="2">
    <source>
        <dbReference type="ARBA" id="ARBA00022692"/>
    </source>
</evidence>
<dbReference type="Pfam" id="PF07114">
    <property type="entry name" value="TMEM126"/>
    <property type="match status" value="1"/>
</dbReference>
<evidence type="ECO:0000256" key="3">
    <source>
        <dbReference type="ARBA" id="ARBA00022989"/>
    </source>
</evidence>
<feature type="transmembrane region" description="Helical" evidence="6">
    <location>
        <begin position="81"/>
        <end position="102"/>
    </location>
</feature>
<evidence type="ECO:0000256" key="4">
    <source>
        <dbReference type="ARBA" id="ARBA00023128"/>
    </source>
</evidence>
<accession>A0A1B6CHJ7</accession>
<keyword evidence="2 6" id="KW-0812">Transmembrane</keyword>
<dbReference type="GO" id="GO:0031966">
    <property type="term" value="C:mitochondrial membrane"/>
    <property type="evidence" value="ECO:0007669"/>
    <property type="project" value="UniProtKB-SubCell"/>
</dbReference>
<dbReference type="AlphaFoldDB" id="A0A1B6CHJ7"/>
<organism evidence="7">
    <name type="scientific">Clastoptera arizonana</name>
    <name type="common">Arizona spittle bug</name>
    <dbReference type="NCBI Taxonomy" id="38151"/>
    <lineage>
        <taxon>Eukaryota</taxon>
        <taxon>Metazoa</taxon>
        <taxon>Ecdysozoa</taxon>
        <taxon>Arthropoda</taxon>
        <taxon>Hexapoda</taxon>
        <taxon>Insecta</taxon>
        <taxon>Pterygota</taxon>
        <taxon>Neoptera</taxon>
        <taxon>Paraneoptera</taxon>
        <taxon>Hemiptera</taxon>
        <taxon>Auchenorrhyncha</taxon>
        <taxon>Cercopoidea</taxon>
        <taxon>Clastopteridae</taxon>
        <taxon>Clastoptera</taxon>
    </lineage>
</organism>
<reference evidence="7" key="1">
    <citation type="submission" date="2015-12" db="EMBL/GenBank/DDBJ databases">
        <title>De novo transcriptome assembly of four potential Pierce s Disease insect vectors from Arizona vineyards.</title>
        <authorList>
            <person name="Tassone E.E."/>
        </authorList>
    </citation>
    <scope>NUCLEOTIDE SEQUENCE</scope>
</reference>
<feature type="transmembrane region" description="Helical" evidence="6">
    <location>
        <begin position="50"/>
        <end position="69"/>
    </location>
</feature>
<proteinExistence type="predicted"/>
<evidence type="ECO:0000256" key="5">
    <source>
        <dbReference type="ARBA" id="ARBA00023136"/>
    </source>
</evidence>
<keyword evidence="5 6" id="KW-0472">Membrane</keyword>